<evidence type="ECO:0000256" key="1">
    <source>
        <dbReference type="ARBA" id="ARBA00023125"/>
    </source>
</evidence>
<proteinExistence type="predicted"/>
<name>A0ABP9Z1Z1_9FUNG</name>
<accession>A0ABP9Z1Z1</accession>
<feature type="domain" description="Cas12f1-like TNB" evidence="2">
    <location>
        <begin position="205"/>
        <end position="260"/>
    </location>
</feature>
<evidence type="ECO:0000259" key="2">
    <source>
        <dbReference type="Pfam" id="PF07282"/>
    </source>
</evidence>
<keyword evidence="1" id="KW-0238">DNA-binding</keyword>
<keyword evidence="4" id="KW-1185">Reference proteome</keyword>
<reference evidence="3 4" key="1">
    <citation type="submission" date="2024-04" db="EMBL/GenBank/DDBJ databases">
        <title>genome sequences of Mucor flavus KT1a and Helicostylum pulchrum KT1b strains isolated from the surface of a dry-aged beef.</title>
        <authorList>
            <person name="Toyotome T."/>
            <person name="Hosono M."/>
            <person name="Torimaru M."/>
            <person name="Fukuda K."/>
            <person name="Mikami N."/>
        </authorList>
    </citation>
    <scope>NUCLEOTIDE SEQUENCE [LARGE SCALE GENOMIC DNA]</scope>
    <source>
        <strain evidence="3 4">KT1a</strain>
    </source>
</reference>
<dbReference type="EMBL" id="BAABUK010000015">
    <property type="protein sequence ID" value="GAA5813120.1"/>
    <property type="molecule type" value="Genomic_DNA"/>
</dbReference>
<protein>
    <recommendedName>
        <fullName evidence="2">Cas12f1-like TNB domain-containing protein</fullName>
    </recommendedName>
</protein>
<dbReference type="Proteomes" id="UP001473302">
    <property type="component" value="Unassembled WGS sequence"/>
</dbReference>
<evidence type="ECO:0000313" key="3">
    <source>
        <dbReference type="EMBL" id="GAA5813120.1"/>
    </source>
</evidence>
<dbReference type="Pfam" id="PF07282">
    <property type="entry name" value="Cas12f1-like_TNB"/>
    <property type="match status" value="1"/>
</dbReference>
<gene>
    <name evidence="3" type="ORF">MFLAVUS_006589</name>
</gene>
<evidence type="ECO:0000313" key="4">
    <source>
        <dbReference type="Proteomes" id="UP001473302"/>
    </source>
</evidence>
<sequence length="284" mass="31555">MEEEHQSYNSFDVRRLPLPRLPRILPKPNLHWRFITLSVNSLATFVKEKKPKGFSGQIGMLEEMFPSGSNKKLFGCISSSLIDEDNFKNFDLTLQDFDNTETTSTFLPIALDPGRKSVFQATVAFENGPNQLRRCTTKDSAKDRFLSYRGRQKAPELIVNTLVNGGSTIGDLGAGMFGKDNVKLKGNRSGVTGVLWCALKKREAEGGLIAVTIDEYLTSQICSVYGHGTLKDVGNKGKSLLIRETCNKIWQRDVNAARNMLAVATSIFKTKDVPTAFKRATTTH</sequence>
<comment type="caution">
    <text evidence="3">The sequence shown here is derived from an EMBL/GenBank/DDBJ whole genome shotgun (WGS) entry which is preliminary data.</text>
</comment>
<organism evidence="3 4">
    <name type="scientific">Mucor flavus</name>
    <dbReference type="NCBI Taxonomy" id="439312"/>
    <lineage>
        <taxon>Eukaryota</taxon>
        <taxon>Fungi</taxon>
        <taxon>Fungi incertae sedis</taxon>
        <taxon>Mucoromycota</taxon>
        <taxon>Mucoromycotina</taxon>
        <taxon>Mucoromycetes</taxon>
        <taxon>Mucorales</taxon>
        <taxon>Mucorineae</taxon>
        <taxon>Mucoraceae</taxon>
        <taxon>Mucor</taxon>
    </lineage>
</organism>
<dbReference type="InterPro" id="IPR010095">
    <property type="entry name" value="Cas12f1-like_TNB"/>
</dbReference>